<accession>A0A4Y1Z8N8</accession>
<dbReference type="InterPro" id="IPR052155">
    <property type="entry name" value="Biofilm_reg_signaling"/>
</dbReference>
<dbReference type="PANTHER" id="PTHR44757">
    <property type="entry name" value="DIGUANYLATE CYCLASE DGCP"/>
    <property type="match status" value="1"/>
</dbReference>
<dbReference type="SMART" id="SM00267">
    <property type="entry name" value="GGDEF"/>
    <property type="match status" value="1"/>
</dbReference>
<dbReference type="Gene3D" id="3.30.70.270">
    <property type="match status" value="1"/>
</dbReference>
<dbReference type="SUPFAM" id="SSF55073">
    <property type="entry name" value="Nucleotide cyclase"/>
    <property type="match status" value="1"/>
</dbReference>
<comment type="caution">
    <text evidence="2">The sequence shown here is derived from an EMBL/GenBank/DDBJ whole genome shotgun (WGS) entry which is preliminary data.</text>
</comment>
<dbReference type="Pfam" id="PF00990">
    <property type="entry name" value="GGDEF"/>
    <property type="match status" value="1"/>
</dbReference>
<protein>
    <submittedName>
        <fullName evidence="2">Sensory box/GGDEF family protein</fullName>
    </submittedName>
</protein>
<evidence type="ECO:0000313" key="3">
    <source>
        <dbReference type="Proteomes" id="UP000319716"/>
    </source>
</evidence>
<gene>
    <name evidence="2" type="ORF">NBRC111894_898</name>
</gene>
<feature type="domain" description="GGDEF" evidence="1">
    <location>
        <begin position="1"/>
        <end position="131"/>
    </location>
</feature>
<sequence length="173" mass="19837">MFKINVDRLKMINEMYGRAIGNKLLIMLSRRINAALEPFAAELYRISSDEFMILFKNRLIRSELIDAAERVTHTSELPFLVDGKEIYATYSIGISRFPQDGASSVQLLGCADAALREAKKDTRVSYFFYNTMLHQQLMKRYVLRMSCKRHCPSNNLCCIISRKSMPEAAHSSV</sequence>
<dbReference type="PROSITE" id="PS50887">
    <property type="entry name" value="GGDEF"/>
    <property type="match status" value="1"/>
</dbReference>
<reference evidence="2 3" key="1">
    <citation type="submission" date="2017-11" db="EMBL/GenBank/DDBJ databases">
        <title>Draft Genome Sequence of Sporolactobacillus inulinus NBRC 111894 Isolated from Koso, a Japanese Sugar-Vegetable Fermented Beverage.</title>
        <authorList>
            <person name="Chiou T.Y."/>
            <person name="Oshima K."/>
            <person name="Suda W."/>
            <person name="Hattori M."/>
            <person name="Takahashi T."/>
        </authorList>
    </citation>
    <scope>NUCLEOTIDE SEQUENCE [LARGE SCALE GENOMIC DNA]</scope>
    <source>
        <strain evidence="2 3">NBRC111894</strain>
    </source>
</reference>
<name>A0A4Y1Z8N8_9BACL</name>
<evidence type="ECO:0000313" key="2">
    <source>
        <dbReference type="EMBL" id="GAY75344.1"/>
    </source>
</evidence>
<dbReference type="InterPro" id="IPR043128">
    <property type="entry name" value="Rev_trsase/Diguanyl_cyclase"/>
</dbReference>
<dbReference type="InterPro" id="IPR029787">
    <property type="entry name" value="Nucleotide_cyclase"/>
</dbReference>
<proteinExistence type="predicted"/>
<organism evidence="2 3">
    <name type="scientific">Sporolactobacillus inulinus</name>
    <dbReference type="NCBI Taxonomy" id="2078"/>
    <lineage>
        <taxon>Bacteria</taxon>
        <taxon>Bacillati</taxon>
        <taxon>Bacillota</taxon>
        <taxon>Bacilli</taxon>
        <taxon>Bacillales</taxon>
        <taxon>Sporolactobacillaceae</taxon>
        <taxon>Sporolactobacillus</taxon>
    </lineage>
</organism>
<dbReference type="CDD" id="cd01949">
    <property type="entry name" value="GGDEF"/>
    <property type="match status" value="1"/>
</dbReference>
<dbReference type="EMBL" id="BEXB01000005">
    <property type="protein sequence ID" value="GAY75344.1"/>
    <property type="molecule type" value="Genomic_DNA"/>
</dbReference>
<dbReference type="PANTHER" id="PTHR44757:SF2">
    <property type="entry name" value="BIOFILM ARCHITECTURE MAINTENANCE PROTEIN MBAA"/>
    <property type="match status" value="1"/>
</dbReference>
<dbReference type="Proteomes" id="UP000319716">
    <property type="component" value="Unassembled WGS sequence"/>
</dbReference>
<dbReference type="InterPro" id="IPR000160">
    <property type="entry name" value="GGDEF_dom"/>
</dbReference>
<evidence type="ECO:0000259" key="1">
    <source>
        <dbReference type="PROSITE" id="PS50887"/>
    </source>
</evidence>
<dbReference type="NCBIfam" id="TIGR00254">
    <property type="entry name" value="GGDEF"/>
    <property type="match status" value="1"/>
</dbReference>
<dbReference type="AlphaFoldDB" id="A0A4Y1Z8N8"/>